<gene>
    <name evidence="1" type="ORF">DXT99_16975</name>
</gene>
<name>A0A3D8LAK2_9BACT</name>
<evidence type="ECO:0000313" key="2">
    <source>
        <dbReference type="Proteomes" id="UP000256708"/>
    </source>
</evidence>
<comment type="caution">
    <text evidence="1">The sequence shown here is derived from an EMBL/GenBank/DDBJ whole genome shotgun (WGS) entry which is preliminary data.</text>
</comment>
<evidence type="ECO:0000313" key="1">
    <source>
        <dbReference type="EMBL" id="RDV13992.1"/>
    </source>
</evidence>
<proteinExistence type="predicted"/>
<dbReference type="OrthoDB" id="980828at2"/>
<accession>A0A3D8LAK2</accession>
<protein>
    <submittedName>
        <fullName evidence="1">Uncharacterized protein</fullName>
    </submittedName>
</protein>
<dbReference type="EMBL" id="QRGR01000019">
    <property type="protein sequence ID" value="RDV13992.1"/>
    <property type="molecule type" value="Genomic_DNA"/>
</dbReference>
<dbReference type="Proteomes" id="UP000256708">
    <property type="component" value="Unassembled WGS sequence"/>
</dbReference>
<sequence length="130" mass="15002">MTNYVLLYYFEDEQNKKQFEEGVLKLFPRHKIENDNNFKYIGFAGEAEPGVEGKLDGILNSMGYGAHGYFGKTEYVALYFSRDADPDNIKRKLLIGTEEMVDADAQKMSGDAHRDTIQNLLEFDYRKIQV</sequence>
<dbReference type="RefSeq" id="WP_115566771.1">
    <property type="nucleotide sequence ID" value="NZ_QRGR01000019.1"/>
</dbReference>
<dbReference type="AlphaFoldDB" id="A0A3D8LAK2"/>
<organism evidence="1 2">
    <name type="scientific">Pontibacter diazotrophicus</name>
    <dbReference type="NCBI Taxonomy" id="1400979"/>
    <lineage>
        <taxon>Bacteria</taxon>
        <taxon>Pseudomonadati</taxon>
        <taxon>Bacteroidota</taxon>
        <taxon>Cytophagia</taxon>
        <taxon>Cytophagales</taxon>
        <taxon>Hymenobacteraceae</taxon>
        <taxon>Pontibacter</taxon>
    </lineage>
</organism>
<keyword evidence="2" id="KW-1185">Reference proteome</keyword>
<reference evidence="2" key="1">
    <citation type="submission" date="2018-08" db="EMBL/GenBank/DDBJ databases">
        <authorList>
            <person name="Liu Z.-W."/>
            <person name="Du Z.-J."/>
        </authorList>
    </citation>
    <scope>NUCLEOTIDE SEQUENCE [LARGE SCALE GENOMIC DNA]</scope>
    <source>
        <strain evidence="2">H4X</strain>
    </source>
</reference>